<reference evidence="2" key="1">
    <citation type="submission" date="2017-02" db="UniProtKB">
        <authorList>
            <consortium name="WormBaseParasite"/>
        </authorList>
    </citation>
    <scope>IDENTIFICATION</scope>
</reference>
<dbReference type="WBParaSite" id="ALUE_0002168901-mRNA-1">
    <property type="protein sequence ID" value="ALUE_0002168901-mRNA-1"/>
    <property type="gene ID" value="ALUE_0002168901"/>
</dbReference>
<evidence type="ECO:0000313" key="2">
    <source>
        <dbReference type="WBParaSite" id="ALUE_0002168901-mRNA-1"/>
    </source>
</evidence>
<protein>
    <submittedName>
        <fullName evidence="2">Ovule protein</fullName>
    </submittedName>
</protein>
<keyword evidence="1" id="KW-1185">Reference proteome</keyword>
<dbReference type="Proteomes" id="UP000036681">
    <property type="component" value="Unplaced"/>
</dbReference>
<proteinExistence type="predicted"/>
<organism evidence="1 2">
    <name type="scientific">Ascaris lumbricoides</name>
    <name type="common">Giant roundworm</name>
    <dbReference type="NCBI Taxonomy" id="6252"/>
    <lineage>
        <taxon>Eukaryota</taxon>
        <taxon>Metazoa</taxon>
        <taxon>Ecdysozoa</taxon>
        <taxon>Nematoda</taxon>
        <taxon>Chromadorea</taxon>
        <taxon>Rhabditida</taxon>
        <taxon>Spirurina</taxon>
        <taxon>Ascaridomorpha</taxon>
        <taxon>Ascaridoidea</taxon>
        <taxon>Ascarididae</taxon>
        <taxon>Ascaris</taxon>
    </lineage>
</organism>
<accession>A0A0M3ISG1</accession>
<sequence length="80" mass="9334">MLPDTSNFIIRSPREKYNSENLMNFKSFSSQITLYQSERCSSECTLYLLSVFSFLTSTLEHGYHSVSALIQFHYHTITNQ</sequence>
<evidence type="ECO:0000313" key="1">
    <source>
        <dbReference type="Proteomes" id="UP000036681"/>
    </source>
</evidence>
<name>A0A0M3ISG1_ASCLU</name>
<dbReference type="AlphaFoldDB" id="A0A0M3ISG1"/>